<sequence length="262" mass="30241">MESSETDLLSDVSLGPREEPVGGNEEPEPTKNQDIVLDNSSFELLYAIKPYHKPKSVNQIETTIENNPSFGTEANNLKSDLIKRKIETKENNDAFKNEKNLKVFYKHILEQYSKPKFKAINETTDEAKSENEEKCTVSLKLVIILVQTNILLIIITIGYFFTYPFIQYLSEEKINTRAFHVSTIPCFIRENNSLDGCLYKRLRNFGESSEEKNFYTTLPIDLETAERKSIAKSRKNRNLRRKKKNNFISSVNNDEQVPEVNS</sequence>
<feature type="compositionally biased region" description="Polar residues" evidence="1">
    <location>
        <begin position="247"/>
        <end position="262"/>
    </location>
</feature>
<keyword evidence="2" id="KW-0812">Transmembrane</keyword>
<dbReference type="Proteomes" id="UP000549394">
    <property type="component" value="Unassembled WGS sequence"/>
</dbReference>
<evidence type="ECO:0000313" key="3">
    <source>
        <dbReference type="EMBL" id="CAD5121029.1"/>
    </source>
</evidence>
<keyword evidence="2" id="KW-1133">Transmembrane helix</keyword>
<feature type="transmembrane region" description="Helical" evidence="2">
    <location>
        <begin position="141"/>
        <end position="166"/>
    </location>
</feature>
<feature type="region of interest" description="Disordered" evidence="1">
    <location>
        <begin position="232"/>
        <end position="262"/>
    </location>
</feature>
<evidence type="ECO:0000256" key="1">
    <source>
        <dbReference type="SAM" id="MobiDB-lite"/>
    </source>
</evidence>
<dbReference type="AlphaFoldDB" id="A0A7I8VYS9"/>
<name>A0A7I8VYS9_9ANNE</name>
<feature type="region of interest" description="Disordered" evidence="1">
    <location>
        <begin position="1"/>
        <end position="33"/>
    </location>
</feature>
<protein>
    <submittedName>
        <fullName evidence="3">Uncharacterized protein</fullName>
    </submittedName>
</protein>
<gene>
    <name evidence="3" type="ORF">DGYR_LOCUS9032</name>
</gene>
<organism evidence="3 4">
    <name type="scientific">Dimorphilus gyrociliatus</name>
    <dbReference type="NCBI Taxonomy" id="2664684"/>
    <lineage>
        <taxon>Eukaryota</taxon>
        <taxon>Metazoa</taxon>
        <taxon>Spiralia</taxon>
        <taxon>Lophotrochozoa</taxon>
        <taxon>Annelida</taxon>
        <taxon>Polychaeta</taxon>
        <taxon>Polychaeta incertae sedis</taxon>
        <taxon>Dinophilidae</taxon>
        <taxon>Dimorphilus</taxon>
    </lineage>
</organism>
<feature type="compositionally biased region" description="Basic residues" evidence="1">
    <location>
        <begin position="232"/>
        <end position="245"/>
    </location>
</feature>
<proteinExistence type="predicted"/>
<reference evidence="3 4" key="1">
    <citation type="submission" date="2020-08" db="EMBL/GenBank/DDBJ databases">
        <authorList>
            <person name="Hejnol A."/>
        </authorList>
    </citation>
    <scope>NUCLEOTIDE SEQUENCE [LARGE SCALE GENOMIC DNA]</scope>
</reference>
<keyword evidence="2" id="KW-0472">Membrane</keyword>
<dbReference type="EMBL" id="CAJFCJ010000013">
    <property type="protein sequence ID" value="CAD5121029.1"/>
    <property type="molecule type" value="Genomic_DNA"/>
</dbReference>
<accession>A0A7I8VYS9</accession>
<evidence type="ECO:0000313" key="4">
    <source>
        <dbReference type="Proteomes" id="UP000549394"/>
    </source>
</evidence>
<keyword evidence="4" id="KW-1185">Reference proteome</keyword>
<comment type="caution">
    <text evidence="3">The sequence shown here is derived from an EMBL/GenBank/DDBJ whole genome shotgun (WGS) entry which is preliminary data.</text>
</comment>
<evidence type="ECO:0000256" key="2">
    <source>
        <dbReference type="SAM" id="Phobius"/>
    </source>
</evidence>